<dbReference type="GO" id="GO:0110154">
    <property type="term" value="P:RNA decapping"/>
    <property type="evidence" value="ECO:0007669"/>
    <property type="project" value="TreeGrafter"/>
</dbReference>
<gene>
    <name evidence="2" type="ORF">MNBD_NITROSPINAE03-601</name>
</gene>
<reference evidence="2" key="1">
    <citation type="submission" date="2018-06" db="EMBL/GenBank/DDBJ databases">
        <authorList>
            <person name="Zhirakovskaya E."/>
        </authorList>
    </citation>
    <scope>NUCLEOTIDE SEQUENCE</scope>
</reference>
<dbReference type="SUPFAM" id="SSF56300">
    <property type="entry name" value="Metallo-dependent phosphatases"/>
    <property type="match status" value="1"/>
</dbReference>
<dbReference type="InterPro" id="IPR050126">
    <property type="entry name" value="Ap4A_hydrolase"/>
</dbReference>
<dbReference type="AlphaFoldDB" id="A0A3B1CDM2"/>
<proteinExistence type="predicted"/>
<dbReference type="CDD" id="cd00144">
    <property type="entry name" value="MPP_PPP_family"/>
    <property type="match status" value="1"/>
</dbReference>
<dbReference type="GO" id="GO:0008803">
    <property type="term" value="F:bis(5'-nucleosyl)-tetraphosphatase (symmetrical) activity"/>
    <property type="evidence" value="ECO:0007669"/>
    <property type="project" value="TreeGrafter"/>
</dbReference>
<dbReference type="Gene3D" id="3.60.21.10">
    <property type="match status" value="1"/>
</dbReference>
<sequence>MILFDFIFGRKKKDFREEPPSIPDQTRIYAIGDIHGRADLLEALHENILKDAKTAHGDMKMVVVYLGDYIDRGAQSRQTLDMLIASPLVDFKPVYLKGNHEDALLTFLENDSIGPDWFSIGGDACLYSYQVAPQNNLSAKKKFKQLQEGLRSALPDDHLAFLSNLELIYGAGDYIFVHAGIMPGRPLSRQNPAHLMWIRDEFLNDERNYGKIIVHGHTITAKPDIRANRIGIDTGAYATGILTCLVLEGSKRRFLTTEAVGLSKPS</sequence>
<evidence type="ECO:0000259" key="1">
    <source>
        <dbReference type="Pfam" id="PF00149"/>
    </source>
</evidence>
<dbReference type="InterPro" id="IPR004843">
    <property type="entry name" value="Calcineurin-like_PHP"/>
</dbReference>
<protein>
    <submittedName>
        <fullName evidence="2">Serine/threonine protein phosphatase</fullName>
        <ecNumber evidence="2">3.1.3.16</ecNumber>
    </submittedName>
</protein>
<dbReference type="EC" id="3.1.3.16" evidence="2"/>
<dbReference type="Pfam" id="PF00149">
    <property type="entry name" value="Metallophos"/>
    <property type="match status" value="1"/>
</dbReference>
<dbReference type="GO" id="GO:0005737">
    <property type="term" value="C:cytoplasm"/>
    <property type="evidence" value="ECO:0007669"/>
    <property type="project" value="TreeGrafter"/>
</dbReference>
<keyword evidence="2" id="KW-0378">Hydrolase</keyword>
<name>A0A3B1CDM2_9ZZZZ</name>
<dbReference type="EMBL" id="UOGB01000301">
    <property type="protein sequence ID" value="VAX24671.1"/>
    <property type="molecule type" value="Genomic_DNA"/>
</dbReference>
<organism evidence="2">
    <name type="scientific">hydrothermal vent metagenome</name>
    <dbReference type="NCBI Taxonomy" id="652676"/>
    <lineage>
        <taxon>unclassified sequences</taxon>
        <taxon>metagenomes</taxon>
        <taxon>ecological metagenomes</taxon>
    </lineage>
</organism>
<accession>A0A3B1CDM2</accession>
<dbReference type="GO" id="GO:0004722">
    <property type="term" value="F:protein serine/threonine phosphatase activity"/>
    <property type="evidence" value="ECO:0007669"/>
    <property type="project" value="UniProtKB-EC"/>
</dbReference>
<evidence type="ECO:0000313" key="2">
    <source>
        <dbReference type="EMBL" id="VAX24671.1"/>
    </source>
</evidence>
<dbReference type="PANTHER" id="PTHR42850">
    <property type="entry name" value="METALLOPHOSPHOESTERASE"/>
    <property type="match status" value="1"/>
</dbReference>
<feature type="domain" description="Calcineurin-like phosphoesterase" evidence="1">
    <location>
        <begin position="27"/>
        <end position="218"/>
    </location>
</feature>
<dbReference type="PANTHER" id="PTHR42850:SF4">
    <property type="entry name" value="ZINC-DEPENDENT ENDOPOLYPHOSPHATASE"/>
    <property type="match status" value="1"/>
</dbReference>
<dbReference type="InterPro" id="IPR029052">
    <property type="entry name" value="Metallo-depent_PP-like"/>
</dbReference>